<accession>A0A1W6NW58</accession>
<name>A0A1W6NW58_9RHOB</name>
<protein>
    <submittedName>
        <fullName evidence="1">Uncharacterized protein</fullName>
    </submittedName>
</protein>
<dbReference type="Proteomes" id="UP000242447">
    <property type="component" value="Chromosome"/>
</dbReference>
<dbReference type="EMBL" id="CP019937">
    <property type="protein sequence ID" value="ARO13466.1"/>
    <property type="molecule type" value="Genomic_DNA"/>
</dbReference>
<gene>
    <name evidence="1" type="ORF">BVG79_00106</name>
</gene>
<proteinExistence type="predicted"/>
<dbReference type="AlphaFoldDB" id="A0A1W6NW58"/>
<evidence type="ECO:0000313" key="1">
    <source>
        <dbReference type="EMBL" id="ARO13466.1"/>
    </source>
</evidence>
<dbReference type="KEGG" id="kro:BVG79_00106"/>
<organism evidence="1 2">
    <name type="scientific">Ketogulonicigenium robustum</name>
    <dbReference type="NCBI Taxonomy" id="92947"/>
    <lineage>
        <taxon>Bacteria</taxon>
        <taxon>Pseudomonadati</taxon>
        <taxon>Pseudomonadota</taxon>
        <taxon>Alphaproteobacteria</taxon>
        <taxon>Rhodobacterales</taxon>
        <taxon>Roseobacteraceae</taxon>
        <taxon>Ketogulonicigenium</taxon>
    </lineage>
</organism>
<dbReference type="STRING" id="92947.BVG79_00106"/>
<reference evidence="1 2" key="1">
    <citation type="submission" date="2017-02" db="EMBL/GenBank/DDBJ databases">
        <title>Ketogulonicigenium robustum SPU B003 Genome sequencing and assembly.</title>
        <authorList>
            <person name="Li Y."/>
            <person name="Liu L."/>
            <person name="Wang C."/>
            <person name="Zhang M."/>
            <person name="Zhang T."/>
            <person name="Zhang Y."/>
        </authorList>
    </citation>
    <scope>NUCLEOTIDE SEQUENCE [LARGE SCALE GENOMIC DNA]</scope>
    <source>
        <strain evidence="1 2">SPU_B003</strain>
    </source>
</reference>
<evidence type="ECO:0000313" key="2">
    <source>
        <dbReference type="Proteomes" id="UP000242447"/>
    </source>
</evidence>
<keyword evidence="2" id="KW-1185">Reference proteome</keyword>
<sequence>MLAARMASGSSLHHLTRPRFSCEISPASAKVCKCLEIAASDIENGAATSVTAISSSSSIARMARRVGSAKAAKTRSSWCCIALYQAFASKTSTQRLNIEFRNNATRGQRENR</sequence>